<dbReference type="Proteomes" id="UP000011919">
    <property type="component" value="Unassembled WGS sequence"/>
</dbReference>
<dbReference type="RefSeq" id="WP_008297972.1">
    <property type="nucleotide sequence ID" value="NZ_AOFT01000004.1"/>
</dbReference>
<dbReference type="OrthoDB" id="9900174at2"/>
<gene>
    <name evidence="2" type="ORF">C772_01041</name>
</gene>
<name>M7NZ18_9BACL</name>
<dbReference type="eggNOG" id="ENOG5030MPG">
    <property type="taxonomic scope" value="Bacteria"/>
</dbReference>
<keyword evidence="1" id="KW-0472">Membrane</keyword>
<keyword evidence="1" id="KW-1133">Transmembrane helix</keyword>
<reference evidence="2 3" key="1">
    <citation type="journal article" date="2013" name="Genome Announc.">
        <title>Draft Genome Sequence of Bhargavaea cecembensis Strain DSE10T, Isolated from a Deep-Sea Sediment Sample Collected at a Depth of 5,904 m from the Chagos-Laccadive Ridge System in the Indian Ocean.</title>
        <authorList>
            <person name="Shivaji S."/>
            <person name="Ara S."/>
            <person name="Begum Z."/>
            <person name="Ruth M."/>
            <person name="Singh A."/>
            <person name="Kumar Pinnaka A."/>
        </authorList>
    </citation>
    <scope>NUCLEOTIDE SEQUENCE [LARGE SCALE GENOMIC DNA]</scope>
    <source>
        <strain evidence="2 3">DSE10</strain>
    </source>
</reference>
<evidence type="ECO:0000256" key="1">
    <source>
        <dbReference type="SAM" id="Phobius"/>
    </source>
</evidence>
<evidence type="ECO:0000313" key="3">
    <source>
        <dbReference type="Proteomes" id="UP000011919"/>
    </source>
</evidence>
<evidence type="ECO:0008006" key="4">
    <source>
        <dbReference type="Google" id="ProtNLM"/>
    </source>
</evidence>
<feature type="transmembrane region" description="Helical" evidence="1">
    <location>
        <begin position="16"/>
        <end position="37"/>
    </location>
</feature>
<dbReference type="EMBL" id="AOFT01000004">
    <property type="protein sequence ID" value="EMR06905.1"/>
    <property type="molecule type" value="Genomic_DNA"/>
</dbReference>
<keyword evidence="3" id="KW-1185">Reference proteome</keyword>
<evidence type="ECO:0000313" key="2">
    <source>
        <dbReference type="EMBL" id="EMR06905.1"/>
    </source>
</evidence>
<dbReference type="AlphaFoldDB" id="M7NZ18"/>
<protein>
    <recommendedName>
        <fullName evidence="4">Tfp pilus assembly protein PilX</fullName>
    </recommendedName>
</protein>
<sequence>MPDCGRRRKLHKKEGGYALLIVMLALILISMFAVTFYTTSASHRLQQQQVESSTLSVGAAEMGVQRVHYELKNRILTAYGNTTDETQIDIHHLKEKMKEYALRGQKVTALCNGNLQEWADCEADMINERMKRQFIENVRNSLATYFIADNRAFSVDSDVEYRISDHMLHLDKKEGEIKVEYSIVGKEEEKEKELKGVLSLRIPEFISSDDNDREGVITGRVDPDKSNEAIFYPTTFTFEQARACPSNPGDLNEIHCFWTEKGKYEGDTSLFENWLSLVPEIKKDKVKVISDDICGAFSHNGNNCNNNWDFGGLSVYARIGSEKYANVNNPVNGALYVNGVVNAGNMNNADNFMLVARGIDVGNINGSINRLTLVLLGTGEPNALNWDSLALKGNSRACINISGAEDEINNKSITIDSGSLLTFYSETIEPKTLQGGKERYTNDYGEFLNACGLKGVRGAENYTIKGMNEGQLDLQTDVIY</sequence>
<accession>M7NZ18</accession>
<keyword evidence="1" id="KW-0812">Transmembrane</keyword>
<dbReference type="STRING" id="1235279.C772_01041"/>
<organism evidence="2 3">
    <name type="scientific">Bhargavaea cecembensis DSE10</name>
    <dbReference type="NCBI Taxonomy" id="1235279"/>
    <lineage>
        <taxon>Bacteria</taxon>
        <taxon>Bacillati</taxon>
        <taxon>Bacillota</taxon>
        <taxon>Bacilli</taxon>
        <taxon>Bacillales</taxon>
        <taxon>Caryophanaceae</taxon>
        <taxon>Bhargavaea</taxon>
    </lineage>
</organism>
<proteinExistence type="predicted"/>
<comment type="caution">
    <text evidence="2">The sequence shown here is derived from an EMBL/GenBank/DDBJ whole genome shotgun (WGS) entry which is preliminary data.</text>
</comment>